<evidence type="ECO:0000313" key="1">
    <source>
        <dbReference type="EMBL" id="KAJ3558689.1"/>
    </source>
</evidence>
<comment type="caution">
    <text evidence="1">The sequence shown here is derived from an EMBL/GenBank/DDBJ whole genome shotgun (WGS) entry which is preliminary data.</text>
</comment>
<accession>A0ACC1TD92</accession>
<proteinExistence type="predicted"/>
<keyword evidence="2" id="KW-1185">Reference proteome</keyword>
<gene>
    <name evidence="1" type="ORF">NM688_g767</name>
</gene>
<evidence type="ECO:0000313" key="2">
    <source>
        <dbReference type="Proteomes" id="UP001148662"/>
    </source>
</evidence>
<dbReference type="EMBL" id="JANHOG010000072">
    <property type="protein sequence ID" value="KAJ3558689.1"/>
    <property type="molecule type" value="Genomic_DNA"/>
</dbReference>
<sequence length="304" mass="33890">MGNELSAVPYEGPTDILEGRDIASVAKYMKSDSCKNVFVMNGAGVSTSAGIPDFRSPKTGLYHNLERLNLPYPEAVFEINFFRENPVPFYTLARELMPGKYRPTPTHSFVKLLHNRGLLRMCYTQNIDTLERLAGLPDEAVVEAHGSFANQHCVECGSWYDEHKLRDQISRGEVAYCYECGGLVKPDIVFFGESLPARFHKTIGLLRSADLLIIMGTSLKVHPFATLTQLVPESCPRVLINMDPAGDIGTRPDDVVLLGKTDDVVRDLCKELGEDWVDELDALWDETEKREGACSRCREGEGSD</sequence>
<protein>
    <submittedName>
        <fullName evidence="1">Uncharacterized protein</fullName>
    </submittedName>
</protein>
<reference evidence="1" key="1">
    <citation type="submission" date="2022-07" db="EMBL/GenBank/DDBJ databases">
        <title>Genome Sequence of Phlebia brevispora.</title>
        <authorList>
            <person name="Buettner E."/>
        </authorList>
    </citation>
    <scope>NUCLEOTIDE SEQUENCE</scope>
    <source>
        <strain evidence="1">MPL23</strain>
    </source>
</reference>
<dbReference type="Proteomes" id="UP001148662">
    <property type="component" value="Unassembled WGS sequence"/>
</dbReference>
<name>A0ACC1TD92_9APHY</name>
<organism evidence="1 2">
    <name type="scientific">Phlebia brevispora</name>
    <dbReference type="NCBI Taxonomy" id="194682"/>
    <lineage>
        <taxon>Eukaryota</taxon>
        <taxon>Fungi</taxon>
        <taxon>Dikarya</taxon>
        <taxon>Basidiomycota</taxon>
        <taxon>Agaricomycotina</taxon>
        <taxon>Agaricomycetes</taxon>
        <taxon>Polyporales</taxon>
        <taxon>Meruliaceae</taxon>
        <taxon>Phlebia</taxon>
    </lineage>
</organism>